<evidence type="ECO:0000259" key="3">
    <source>
        <dbReference type="PROSITE" id="PS50157"/>
    </source>
</evidence>
<protein>
    <submittedName>
        <fullName evidence="6">C2H2-type domain-containing protein</fullName>
    </submittedName>
</protein>
<evidence type="ECO:0000256" key="2">
    <source>
        <dbReference type="SAM" id="MobiDB-lite"/>
    </source>
</evidence>
<dbReference type="InterPro" id="IPR013087">
    <property type="entry name" value="Znf_C2H2_type"/>
</dbReference>
<evidence type="ECO:0000313" key="5">
    <source>
        <dbReference type="Proteomes" id="UP000271162"/>
    </source>
</evidence>
<dbReference type="AlphaFoldDB" id="A0A0N4XMR0"/>
<keyword evidence="1" id="KW-0862">Zinc</keyword>
<keyword evidence="1" id="KW-0479">Metal-binding</keyword>
<sequence>ATPKPATQNKHVCSWVESSGICGKQFTSADELASHVKQQHTPSPPSSTAPELGKTPVARPNMPRFHPYSKPSSAALPLPPMMPFPSALQAMYAQRLMSTMPHP</sequence>
<gene>
    <name evidence="4" type="ORF">NBR_LOCUS3811</name>
</gene>
<dbReference type="PROSITE" id="PS50157">
    <property type="entry name" value="ZINC_FINGER_C2H2_2"/>
    <property type="match status" value="1"/>
</dbReference>
<feature type="domain" description="C2H2-type" evidence="3">
    <location>
        <begin position="11"/>
        <end position="45"/>
    </location>
</feature>
<evidence type="ECO:0000313" key="6">
    <source>
        <dbReference type="WBParaSite" id="NBR_0000381201-mRNA-1"/>
    </source>
</evidence>
<keyword evidence="5" id="KW-1185">Reference proteome</keyword>
<organism evidence="6">
    <name type="scientific">Nippostrongylus brasiliensis</name>
    <name type="common">Rat hookworm</name>
    <dbReference type="NCBI Taxonomy" id="27835"/>
    <lineage>
        <taxon>Eukaryota</taxon>
        <taxon>Metazoa</taxon>
        <taxon>Ecdysozoa</taxon>
        <taxon>Nematoda</taxon>
        <taxon>Chromadorea</taxon>
        <taxon>Rhabditida</taxon>
        <taxon>Rhabditina</taxon>
        <taxon>Rhabditomorpha</taxon>
        <taxon>Strongyloidea</taxon>
        <taxon>Heligmosomidae</taxon>
        <taxon>Nippostrongylus</taxon>
    </lineage>
</organism>
<accession>A0A0N4XMR0</accession>
<dbReference type="GO" id="GO:0008270">
    <property type="term" value="F:zinc ion binding"/>
    <property type="evidence" value="ECO:0007669"/>
    <property type="project" value="UniProtKB-KW"/>
</dbReference>
<keyword evidence="1" id="KW-0863">Zinc-finger</keyword>
<evidence type="ECO:0000313" key="4">
    <source>
        <dbReference type="EMBL" id="VDL67400.1"/>
    </source>
</evidence>
<dbReference type="Gene3D" id="3.30.160.60">
    <property type="entry name" value="Classic Zinc Finger"/>
    <property type="match status" value="1"/>
</dbReference>
<name>A0A0N4XMR0_NIPBR</name>
<feature type="region of interest" description="Disordered" evidence="2">
    <location>
        <begin position="31"/>
        <end position="80"/>
    </location>
</feature>
<dbReference type="WBParaSite" id="NBR_0000381201-mRNA-1">
    <property type="protein sequence ID" value="NBR_0000381201-mRNA-1"/>
    <property type="gene ID" value="NBR_0000381201"/>
</dbReference>
<reference evidence="6" key="1">
    <citation type="submission" date="2017-02" db="UniProtKB">
        <authorList>
            <consortium name="WormBaseParasite"/>
        </authorList>
    </citation>
    <scope>IDENTIFICATION</scope>
</reference>
<reference evidence="4 5" key="2">
    <citation type="submission" date="2018-11" db="EMBL/GenBank/DDBJ databases">
        <authorList>
            <consortium name="Pathogen Informatics"/>
        </authorList>
    </citation>
    <scope>NUCLEOTIDE SEQUENCE [LARGE SCALE GENOMIC DNA]</scope>
</reference>
<dbReference type="Proteomes" id="UP000271162">
    <property type="component" value="Unassembled WGS sequence"/>
</dbReference>
<proteinExistence type="predicted"/>
<dbReference type="EMBL" id="UYSL01006196">
    <property type="protein sequence ID" value="VDL67400.1"/>
    <property type="molecule type" value="Genomic_DNA"/>
</dbReference>
<evidence type="ECO:0000256" key="1">
    <source>
        <dbReference type="PROSITE-ProRule" id="PRU00042"/>
    </source>
</evidence>